<keyword evidence="6 9" id="KW-0812">Transmembrane</keyword>
<proteinExistence type="inferred from homology"/>
<dbReference type="PANTHER" id="PTHR30161">
    <property type="entry name" value="FLAGELLAR EXPORT PROTEIN, MEMBRANE FLHA SUBUNIT-RELATED"/>
    <property type="match status" value="1"/>
</dbReference>
<evidence type="ECO:0000313" key="10">
    <source>
        <dbReference type="EMBL" id="WDD96625.1"/>
    </source>
</evidence>
<evidence type="ECO:0000256" key="7">
    <source>
        <dbReference type="ARBA" id="ARBA00022989"/>
    </source>
</evidence>
<dbReference type="PANTHER" id="PTHR30161:SF2">
    <property type="entry name" value="INVASION PROTEIN INVA"/>
    <property type="match status" value="1"/>
</dbReference>
<sequence length="695" mass="76630">MNLGSVLKVANTIGERKDLMLAFLLIGIVFMMILPMPTGLVDVLIAVNIGISIIMLMLAVYISSPLEFSSFPAVLLLTTLFRLALSITTTRLILLQADAGMIVTAFGNFVVGGNLVVGIVIFLIITIVQFMVITKGSERVAEVSARFSLDAMPGKQMSIDGDMRAGVIDMDEASARRGVVEKESQLYGSMDGAMKFVKGDAIAGLIIIVVNILGGISIGVAQRGMSAGDALELYAILTVGDGLISQIPALLISITAGFIVTRVTQEESQDLGNDIGGQIISKPNALMIGAVIMMIFGVVPGFPLVTFFTLAAIFGATGFWLSRKEKSGEESFDSSGNATMAPSGQKAVKKDLSAQEEFALTMPLLVDVAANTEAFIDRNQLNDDLLKVRRALYLDLGVPFPGMHLRFNQSLPDNEYRIMLHEVPIASGSLRESSVLVIGQRKQLDLLGLNYDMDDKILSPQVCYWVAEQDTDKLDGIGLSYLHITQILTYHLSHVLKRYSEEFVGIQETRYLLEKMEENFGELVREAQRIVPLQKITDVLQRLVSEGVSIRNLRLILESIVEWGPKEKDVVTLVEYIRSNLKRQISYKYSNGQNMLPVYLLENQLEETIRGAIRQTSSGAYLALDPKVTNQFIQSVKRNVGNINEMSVKPVLLASMDIRRYIRKLLELELYDLSILSHQDLTKEITIQPLGRIDI</sequence>
<dbReference type="InterPro" id="IPR042194">
    <property type="entry name" value="FHIPEP_1"/>
</dbReference>
<keyword evidence="3" id="KW-0813">Transport</keyword>
<dbReference type="InterPro" id="IPR025505">
    <property type="entry name" value="FHIPEP_CS"/>
</dbReference>
<dbReference type="GO" id="GO:0005886">
    <property type="term" value="C:plasma membrane"/>
    <property type="evidence" value="ECO:0007669"/>
    <property type="project" value="UniProtKB-SubCell"/>
</dbReference>
<dbReference type="Proteomes" id="UP000032568">
    <property type="component" value="Chromosome"/>
</dbReference>
<evidence type="ECO:0000256" key="6">
    <source>
        <dbReference type="ARBA" id="ARBA00022692"/>
    </source>
</evidence>
<dbReference type="PIRSF" id="PIRSF005419">
    <property type="entry name" value="FlhA"/>
    <property type="match status" value="1"/>
</dbReference>
<gene>
    <name evidence="10" type="primary">sctV</name>
    <name evidence="10" type="ORF">SG35_014675</name>
</gene>
<organism evidence="10 11">
    <name type="scientific">Thalassomonas actiniarum</name>
    <dbReference type="NCBI Taxonomy" id="485447"/>
    <lineage>
        <taxon>Bacteria</taxon>
        <taxon>Pseudomonadati</taxon>
        <taxon>Pseudomonadota</taxon>
        <taxon>Gammaproteobacteria</taxon>
        <taxon>Alteromonadales</taxon>
        <taxon>Colwelliaceae</taxon>
        <taxon>Thalassomonas</taxon>
    </lineage>
</organism>
<protein>
    <submittedName>
        <fullName evidence="10">Type III secretion system export apparatus subunit SctV</fullName>
    </submittedName>
</protein>
<keyword evidence="7 9" id="KW-1133">Transmembrane helix</keyword>
<dbReference type="InterPro" id="IPR001712">
    <property type="entry name" value="T3SS_FHIPEP"/>
</dbReference>
<dbReference type="EMBL" id="CP059735">
    <property type="protein sequence ID" value="WDD96625.1"/>
    <property type="molecule type" value="Genomic_DNA"/>
</dbReference>
<evidence type="ECO:0000256" key="9">
    <source>
        <dbReference type="SAM" id="Phobius"/>
    </source>
</evidence>
<dbReference type="RefSeq" id="WP_044834568.1">
    <property type="nucleotide sequence ID" value="NZ_CP059735.1"/>
</dbReference>
<evidence type="ECO:0000256" key="5">
    <source>
        <dbReference type="ARBA" id="ARBA00022519"/>
    </source>
</evidence>
<evidence type="ECO:0000256" key="4">
    <source>
        <dbReference type="ARBA" id="ARBA00022475"/>
    </source>
</evidence>
<evidence type="ECO:0000256" key="1">
    <source>
        <dbReference type="ARBA" id="ARBA00004429"/>
    </source>
</evidence>
<reference evidence="10 11" key="1">
    <citation type="journal article" date="2015" name="Genome Announc.">
        <title>Draft Genome Sequences of Marine Isolates of Thalassomonas viridans and Thalassomonas actiniarum.</title>
        <authorList>
            <person name="Olonade I."/>
            <person name="van Zyl L.J."/>
            <person name="Trindade M."/>
        </authorList>
    </citation>
    <scope>NUCLEOTIDE SEQUENCE [LARGE SCALE GENOMIC DNA]</scope>
    <source>
        <strain evidence="10 11">A5K-106</strain>
    </source>
</reference>
<dbReference type="KEGG" id="tact:SG35_014675"/>
<feature type="transmembrane region" description="Helical" evidence="9">
    <location>
        <begin position="74"/>
        <end position="94"/>
    </location>
</feature>
<name>A0AAF0C1C5_9GAMM</name>
<reference evidence="10 11" key="2">
    <citation type="journal article" date="2022" name="Mar. Drugs">
        <title>Bioassay-Guided Fractionation Leads to the Detection of Cholic Acid Generated by the Rare Thalassomonas sp.</title>
        <authorList>
            <person name="Pheiffer F."/>
            <person name="Schneider Y.K."/>
            <person name="Hansen E.H."/>
            <person name="Andersen J.H."/>
            <person name="Isaksson J."/>
            <person name="Busche T."/>
            <person name="R C."/>
            <person name="Kalinowski J."/>
            <person name="Zyl L.V."/>
            <person name="Trindade M."/>
        </authorList>
    </citation>
    <scope>NUCLEOTIDE SEQUENCE [LARGE SCALE GENOMIC DNA]</scope>
    <source>
        <strain evidence="10 11">A5K-106</strain>
    </source>
</reference>
<keyword evidence="11" id="KW-1185">Reference proteome</keyword>
<feature type="transmembrane region" description="Helical" evidence="9">
    <location>
        <begin position="201"/>
        <end position="221"/>
    </location>
</feature>
<dbReference type="Gene3D" id="1.10.8.540">
    <property type="entry name" value="FHIPEP family, domain 3"/>
    <property type="match status" value="1"/>
</dbReference>
<dbReference type="NCBIfam" id="TIGR01399">
    <property type="entry name" value="hrcV"/>
    <property type="match status" value="1"/>
</dbReference>
<evidence type="ECO:0000256" key="3">
    <source>
        <dbReference type="ARBA" id="ARBA00022448"/>
    </source>
</evidence>
<dbReference type="GO" id="GO:0009306">
    <property type="term" value="P:protein secretion"/>
    <property type="evidence" value="ECO:0007669"/>
    <property type="project" value="InterPro"/>
</dbReference>
<feature type="transmembrane region" description="Helical" evidence="9">
    <location>
        <begin position="20"/>
        <end position="37"/>
    </location>
</feature>
<dbReference type="InterPro" id="IPR006302">
    <property type="entry name" value="T3SS_HrcV"/>
</dbReference>
<dbReference type="PRINTS" id="PR00949">
    <property type="entry name" value="TYPE3IMAPROT"/>
</dbReference>
<comment type="similarity">
    <text evidence="2">Belongs to the FHIPEP (flagella/HR/invasion proteins export pore) family.</text>
</comment>
<accession>A0AAF0C1C5</accession>
<dbReference type="Gene3D" id="3.40.30.60">
    <property type="entry name" value="FHIPEP family, domain 1"/>
    <property type="match status" value="1"/>
</dbReference>
<evidence type="ECO:0000313" key="11">
    <source>
        <dbReference type="Proteomes" id="UP000032568"/>
    </source>
</evidence>
<feature type="transmembrane region" description="Helical" evidence="9">
    <location>
        <begin position="106"/>
        <end position="132"/>
    </location>
</feature>
<keyword evidence="8 9" id="KW-0472">Membrane</keyword>
<dbReference type="PROSITE" id="PS00994">
    <property type="entry name" value="FHIPEP"/>
    <property type="match status" value="1"/>
</dbReference>
<evidence type="ECO:0000256" key="2">
    <source>
        <dbReference type="ARBA" id="ARBA00008835"/>
    </source>
</evidence>
<feature type="transmembrane region" description="Helical" evidence="9">
    <location>
        <begin position="233"/>
        <end position="259"/>
    </location>
</feature>
<dbReference type="Pfam" id="PF00771">
    <property type="entry name" value="FHIPEP"/>
    <property type="match status" value="1"/>
</dbReference>
<dbReference type="InterPro" id="IPR042196">
    <property type="entry name" value="FHIPEP_4"/>
</dbReference>
<feature type="transmembrane region" description="Helical" evidence="9">
    <location>
        <begin position="43"/>
        <end position="62"/>
    </location>
</feature>
<comment type="subcellular location">
    <subcellularLocation>
        <location evidence="1">Cell inner membrane</location>
        <topology evidence="1">Multi-pass membrane protein</topology>
    </subcellularLocation>
</comment>
<dbReference type="AlphaFoldDB" id="A0AAF0C1C5"/>
<keyword evidence="4" id="KW-1003">Cell membrane</keyword>
<dbReference type="InterPro" id="IPR042193">
    <property type="entry name" value="FHIPEP_3"/>
</dbReference>
<dbReference type="Gene3D" id="3.40.50.12790">
    <property type="entry name" value="FHIPEP family, domain 4"/>
    <property type="match status" value="1"/>
</dbReference>
<keyword evidence="5" id="KW-0997">Cell inner membrane</keyword>
<evidence type="ECO:0000256" key="8">
    <source>
        <dbReference type="ARBA" id="ARBA00023136"/>
    </source>
</evidence>